<dbReference type="KEGG" id="ssia:A7J05_15115"/>
<dbReference type="Proteomes" id="UP000596130">
    <property type="component" value="Chromosome"/>
</dbReference>
<evidence type="ECO:0000313" key="6">
    <source>
        <dbReference type="Proteomes" id="UP000596130"/>
    </source>
</evidence>
<evidence type="ECO:0008006" key="7">
    <source>
        <dbReference type="Google" id="ProtNLM"/>
    </source>
</evidence>
<dbReference type="AlphaFoldDB" id="A0A1P8TH26"/>
<name>A0A1P8TH26_9ACTN</name>
<dbReference type="Gene3D" id="2.50.20.20">
    <property type="match status" value="1"/>
</dbReference>
<feature type="signal peptide" evidence="2">
    <location>
        <begin position="1"/>
        <end position="26"/>
    </location>
</feature>
<evidence type="ECO:0000313" key="5">
    <source>
        <dbReference type="Proteomes" id="UP000187191"/>
    </source>
</evidence>
<evidence type="ECO:0000256" key="1">
    <source>
        <dbReference type="SAM" id="MobiDB-lite"/>
    </source>
</evidence>
<evidence type="ECO:0000313" key="3">
    <source>
        <dbReference type="EMBL" id="APY86889.1"/>
    </source>
</evidence>
<evidence type="ECO:0000256" key="2">
    <source>
        <dbReference type="SAM" id="SignalP"/>
    </source>
</evidence>
<keyword evidence="2" id="KW-0732">Signal</keyword>
<dbReference type="PROSITE" id="PS51257">
    <property type="entry name" value="PROKAR_LIPOPROTEIN"/>
    <property type="match status" value="1"/>
</dbReference>
<keyword evidence="5" id="KW-1185">Reference proteome</keyword>
<accession>A0A1P8TH26</accession>
<dbReference type="EMBL" id="CP065959">
    <property type="protein sequence ID" value="QQC90855.1"/>
    <property type="molecule type" value="Genomic_DNA"/>
</dbReference>
<dbReference type="SUPFAM" id="SSF89392">
    <property type="entry name" value="Prokaryotic lipoproteins and lipoprotein localization factors"/>
    <property type="match status" value="1"/>
</dbReference>
<evidence type="ECO:0000313" key="4">
    <source>
        <dbReference type="EMBL" id="QQC90855.1"/>
    </source>
</evidence>
<reference evidence="4 6" key="2">
    <citation type="submission" date="2020-12" db="EMBL/GenBank/DDBJ databases">
        <title>Identification and biosynthesis of polyene macrolides produced by Streptomyces alfalfae Men-myco-93-63.</title>
        <authorList>
            <person name="Liu D."/>
            <person name="Li Y."/>
            <person name="Liu L."/>
            <person name="Han X."/>
            <person name="Shen F."/>
        </authorList>
    </citation>
    <scope>NUCLEOTIDE SEQUENCE [LARGE SCALE GENOMIC DNA]</scope>
    <source>
        <strain evidence="4 6">Men-myco-93-63</strain>
    </source>
</reference>
<organism evidence="4 6">
    <name type="scientific">Streptomyces alfalfae</name>
    <dbReference type="NCBI Taxonomy" id="1642299"/>
    <lineage>
        <taxon>Bacteria</taxon>
        <taxon>Bacillati</taxon>
        <taxon>Actinomycetota</taxon>
        <taxon>Actinomycetes</taxon>
        <taxon>Kitasatosporales</taxon>
        <taxon>Streptomycetaceae</taxon>
        <taxon>Streptomyces</taxon>
    </lineage>
</organism>
<dbReference type="RefSeq" id="WP_076684974.1">
    <property type="nucleotide sequence ID" value="NZ_CP015588.1"/>
</dbReference>
<proteinExistence type="predicted"/>
<dbReference type="OrthoDB" id="3369896at2"/>
<sequence length="301" mass="32058">MNSTMLRRTGLSIAVAAALTGLTACGSGGSDGSSDKADGDGGKSGIKISPIAALRSVEKSTDKADTARVDGSTTMGSLSSMDMKGVMGWSDGITGNVTVTFTGGSQAQQMKQLGQTKLDYRYLKNGFYANMGDRFAAEAGGGKHWLAYDYDTLAEMSGAAGEAFQDQMQNTTPNQSVKMLLASGDVKRVGEEEVRGTKTTHYSGKVDIADFTAKNSDLDAEQMSELKKQFQQAGMDTETIDVWVDDDDLLVKKTEKAETKNGPFSQTAYYSDYGTPLTVEKPPASDTMSFKDLLAKQRPAA</sequence>
<reference evidence="3 5" key="1">
    <citation type="submission" date="2016-05" db="EMBL/GenBank/DDBJ databases">
        <authorList>
            <person name="Gu J."/>
        </authorList>
    </citation>
    <scope>NUCLEOTIDE SEQUENCE [LARGE SCALE GENOMIC DNA]</scope>
    <source>
        <strain evidence="3 5">ACCC40021</strain>
    </source>
</reference>
<dbReference type="EMBL" id="CP015588">
    <property type="protein sequence ID" value="APY86889.1"/>
    <property type="molecule type" value="Genomic_DNA"/>
</dbReference>
<feature type="chain" id="PRO_5043148552" description="Lipoprotein" evidence="2">
    <location>
        <begin position="27"/>
        <end position="301"/>
    </location>
</feature>
<dbReference type="Proteomes" id="UP000187191">
    <property type="component" value="Chromosome"/>
</dbReference>
<feature type="region of interest" description="Disordered" evidence="1">
    <location>
        <begin position="262"/>
        <end position="289"/>
    </location>
</feature>
<protein>
    <recommendedName>
        <fullName evidence="7">Lipoprotein</fullName>
    </recommendedName>
</protein>
<dbReference type="InterPro" id="IPR029046">
    <property type="entry name" value="LolA/LolB/LppX"/>
</dbReference>
<gene>
    <name evidence="3" type="ORF">A7J05_15115</name>
    <name evidence="4" type="ORF">I8755_22445</name>
</gene>